<dbReference type="SUPFAM" id="SSF53474">
    <property type="entry name" value="alpha/beta-Hydrolases"/>
    <property type="match status" value="1"/>
</dbReference>
<proteinExistence type="inferred from homology"/>
<dbReference type="Proteomes" id="UP000076078">
    <property type="component" value="Unassembled WGS sequence"/>
</dbReference>
<sequence length="730" mass="84063">MKFNYPKANRDETYETYKSSKNGEVKIEDPYRWLETPTSEETKQWVNQENTVTRSFLDSDDLSKKFVSELTERISFPKYGFHVRRNDLLFYSKNPGLLNQSIVYLQDTKTKQEMVFLDPNSYSSDGTWSLSKFTVSKNAKYVAVGYSKGGSDWVTFQIFKVPTTVGPDSKVEVLDDLLEWTKFSSIEWTDEEDGFFYTRFQKPQSLGDSDKGTEADENKFQKLYYHHLGWKQSDDLLVFESKENPDWMFSANFTDDYQYLLIYISRDCNPEHNLSIIKNWRNSIKKLETFKIYEIVSNFEGNFSYLTNIGNRFIMHTNYKAPMNRLISFDIPDLDKQSSSVIPFESWAVTIKDFVAERPYLMESVGNTLAKKIYVTWLKDVQNQVEVYSIDGVFLHNVELPCPGTISVFGCSSFHNHIYMAFESFIYPKVIFYINSESNDDKLTIHVEPQIKNFSSQDYTCRQVFFKSKDQTEDIPMFIVHKKDLILNGQAPTLMLGYGGFNISYAPYFSIYNMYFVDKFNGIFVVANIRGGGEKGKSYHEAGTKERKQNVFDDFISAAEYLIANNYTSKDKLVINGGSNGGLLMGAVSNQRPDLFKGVVCEVGVLDMLRFHKFTIGVQWCSDYGCSDKPEEFDYLIKYSPLHNVPSSTTVYPSFLCLTGDHDDRVVPAHSYKFMAELQHQLSTKVDTPLLLLVDVNSGHGAGKPQTKYTQKYSDILNFISKTLSIPIKF</sequence>
<dbReference type="OrthoDB" id="248387at2759"/>
<dbReference type="Pfam" id="PF00326">
    <property type="entry name" value="Peptidase_S9"/>
    <property type="match status" value="1"/>
</dbReference>
<dbReference type="GO" id="GO:0006508">
    <property type="term" value="P:proteolysis"/>
    <property type="evidence" value="ECO:0007669"/>
    <property type="project" value="UniProtKB-KW"/>
</dbReference>
<dbReference type="AlphaFoldDB" id="A0A152A2T1"/>
<organism evidence="9 10">
    <name type="scientific">Tieghemostelium lacteum</name>
    <name type="common">Slime mold</name>
    <name type="synonym">Dictyostelium lacteum</name>
    <dbReference type="NCBI Taxonomy" id="361077"/>
    <lineage>
        <taxon>Eukaryota</taxon>
        <taxon>Amoebozoa</taxon>
        <taxon>Evosea</taxon>
        <taxon>Eumycetozoa</taxon>
        <taxon>Dictyostelia</taxon>
        <taxon>Dictyosteliales</taxon>
        <taxon>Raperosteliaceae</taxon>
        <taxon>Tieghemostelium</taxon>
    </lineage>
</organism>
<dbReference type="InterPro" id="IPR051167">
    <property type="entry name" value="Prolyl_oligopep/macrocyclase"/>
</dbReference>
<evidence type="ECO:0000259" key="8">
    <source>
        <dbReference type="Pfam" id="PF02897"/>
    </source>
</evidence>
<dbReference type="InterPro" id="IPR023302">
    <property type="entry name" value="Pept_S9A_N"/>
</dbReference>
<dbReference type="InterPro" id="IPR002471">
    <property type="entry name" value="Pept_S9_AS"/>
</dbReference>
<dbReference type="InParanoid" id="A0A152A2T1"/>
<dbReference type="SUPFAM" id="SSF50993">
    <property type="entry name" value="Peptidase/esterase 'gauge' domain"/>
    <property type="match status" value="1"/>
</dbReference>
<comment type="caution">
    <text evidence="9">The sequence shown here is derived from an EMBL/GenBank/DDBJ whole genome shotgun (WGS) entry which is preliminary data.</text>
</comment>
<keyword evidence="5 6" id="KW-0720">Serine protease</keyword>
<dbReference type="InterPro" id="IPR002470">
    <property type="entry name" value="Peptidase_S9A"/>
</dbReference>
<feature type="domain" description="Peptidase S9A N-terminal" evidence="8">
    <location>
        <begin position="6"/>
        <end position="442"/>
    </location>
</feature>
<keyword evidence="3 6" id="KW-0645">Protease</keyword>
<dbReference type="InterPro" id="IPR029058">
    <property type="entry name" value="AB_hydrolase_fold"/>
</dbReference>
<comment type="catalytic activity">
    <reaction evidence="1">
        <text>Hydrolysis of Pro-|-Xaa &gt;&gt; Ala-|-Xaa in oligopeptides.</text>
        <dbReference type="EC" id="3.4.21.26"/>
    </reaction>
</comment>
<evidence type="ECO:0000313" key="9">
    <source>
        <dbReference type="EMBL" id="KYR00405.1"/>
    </source>
</evidence>
<dbReference type="PANTHER" id="PTHR42881:SF2">
    <property type="entry name" value="PROLYL ENDOPEPTIDASE"/>
    <property type="match status" value="1"/>
</dbReference>
<dbReference type="FunCoup" id="A0A152A2T1">
    <property type="interactions" value="400"/>
</dbReference>
<dbReference type="PRINTS" id="PR00862">
    <property type="entry name" value="PROLIGOPTASE"/>
</dbReference>
<keyword evidence="4 6" id="KW-0378">Hydrolase</keyword>
<dbReference type="EMBL" id="LODT01000015">
    <property type="protein sequence ID" value="KYR00405.1"/>
    <property type="molecule type" value="Genomic_DNA"/>
</dbReference>
<dbReference type="EC" id="3.4.21.-" evidence="6"/>
<evidence type="ECO:0000259" key="7">
    <source>
        <dbReference type="Pfam" id="PF00326"/>
    </source>
</evidence>
<gene>
    <name evidence="9" type="ORF">DLAC_03156</name>
</gene>
<dbReference type="PANTHER" id="PTHR42881">
    <property type="entry name" value="PROLYL ENDOPEPTIDASE"/>
    <property type="match status" value="1"/>
</dbReference>
<dbReference type="GO" id="GO:0005829">
    <property type="term" value="C:cytosol"/>
    <property type="evidence" value="ECO:0007669"/>
    <property type="project" value="TreeGrafter"/>
</dbReference>
<evidence type="ECO:0000256" key="4">
    <source>
        <dbReference type="ARBA" id="ARBA00022801"/>
    </source>
</evidence>
<dbReference type="GO" id="GO:0004252">
    <property type="term" value="F:serine-type endopeptidase activity"/>
    <property type="evidence" value="ECO:0007669"/>
    <property type="project" value="UniProtKB-UniRule"/>
</dbReference>
<dbReference type="OMA" id="DGCKNAN"/>
<dbReference type="Gene3D" id="2.130.10.120">
    <property type="entry name" value="Prolyl oligopeptidase, N-terminal domain"/>
    <property type="match status" value="1"/>
</dbReference>
<reference evidence="9 10" key="1">
    <citation type="submission" date="2015-12" db="EMBL/GenBank/DDBJ databases">
        <title>Dictyostelia acquired genes for synthesis and detection of signals that induce cell-type specialization by lateral gene transfer from prokaryotes.</title>
        <authorList>
            <person name="Gloeckner G."/>
            <person name="Schaap P."/>
        </authorList>
    </citation>
    <scope>NUCLEOTIDE SEQUENCE [LARGE SCALE GENOMIC DNA]</scope>
    <source>
        <strain evidence="9 10">TK</strain>
    </source>
</reference>
<feature type="domain" description="Peptidase S9 prolyl oligopeptidase catalytic" evidence="7">
    <location>
        <begin position="508"/>
        <end position="724"/>
    </location>
</feature>
<dbReference type="FunFam" id="3.40.50.1820:FF:000005">
    <property type="entry name" value="Prolyl endopeptidase"/>
    <property type="match status" value="1"/>
</dbReference>
<evidence type="ECO:0000256" key="5">
    <source>
        <dbReference type="ARBA" id="ARBA00022825"/>
    </source>
</evidence>
<evidence type="ECO:0000256" key="1">
    <source>
        <dbReference type="ARBA" id="ARBA00001070"/>
    </source>
</evidence>
<dbReference type="InterPro" id="IPR001375">
    <property type="entry name" value="Peptidase_S9_cat"/>
</dbReference>
<keyword evidence="10" id="KW-1185">Reference proteome</keyword>
<dbReference type="GO" id="GO:0070012">
    <property type="term" value="F:oligopeptidase activity"/>
    <property type="evidence" value="ECO:0007669"/>
    <property type="project" value="TreeGrafter"/>
</dbReference>
<evidence type="ECO:0000256" key="6">
    <source>
        <dbReference type="RuleBase" id="RU368024"/>
    </source>
</evidence>
<comment type="similarity">
    <text evidence="2 6">Belongs to the peptidase S9A family.</text>
</comment>
<accession>A0A152A2T1</accession>
<name>A0A152A2T1_TIELA</name>
<evidence type="ECO:0000313" key="10">
    <source>
        <dbReference type="Proteomes" id="UP000076078"/>
    </source>
</evidence>
<evidence type="ECO:0000256" key="2">
    <source>
        <dbReference type="ARBA" id="ARBA00005228"/>
    </source>
</evidence>
<dbReference type="Gene3D" id="3.40.50.1820">
    <property type="entry name" value="alpha/beta hydrolase"/>
    <property type="match status" value="1"/>
</dbReference>
<evidence type="ECO:0000256" key="3">
    <source>
        <dbReference type="ARBA" id="ARBA00022670"/>
    </source>
</evidence>
<protein>
    <recommendedName>
        <fullName evidence="6">Prolyl endopeptidase</fullName>
        <ecNumber evidence="6">3.4.21.-</ecNumber>
    </recommendedName>
</protein>
<dbReference type="Pfam" id="PF02897">
    <property type="entry name" value="Peptidase_S9_N"/>
    <property type="match status" value="1"/>
</dbReference>
<dbReference type="PROSITE" id="PS00708">
    <property type="entry name" value="PRO_ENDOPEP_SER"/>
    <property type="match status" value="1"/>
</dbReference>
<dbReference type="STRING" id="361077.A0A152A2T1"/>